<name>A0A0S2DL79_LYSEN</name>
<dbReference type="Proteomes" id="UP000061569">
    <property type="component" value="Chromosome"/>
</dbReference>
<evidence type="ECO:0000313" key="2">
    <source>
        <dbReference type="Proteomes" id="UP000061569"/>
    </source>
</evidence>
<evidence type="ECO:0000313" key="1">
    <source>
        <dbReference type="EMBL" id="ALN59319.1"/>
    </source>
</evidence>
<organism evidence="1 2">
    <name type="scientific">Lysobacter enzymogenes</name>
    <dbReference type="NCBI Taxonomy" id="69"/>
    <lineage>
        <taxon>Bacteria</taxon>
        <taxon>Pseudomonadati</taxon>
        <taxon>Pseudomonadota</taxon>
        <taxon>Gammaproteobacteria</taxon>
        <taxon>Lysobacterales</taxon>
        <taxon>Lysobacteraceae</taxon>
        <taxon>Lysobacter</taxon>
    </lineage>
</organism>
<dbReference type="AlphaFoldDB" id="A0A0S2DL79"/>
<proteinExistence type="predicted"/>
<accession>A0A0S2DL79</accession>
<dbReference type="KEGG" id="lez:GLE_3977"/>
<sequence>MNPRPPATPELAPVHPGGARIEPAAGDWTALDFDAPRRASDTPAAPSALRLWLSRHWLRIALGLAAAGVVAALAVWRQPLSEWVWPETRLQRLREQAGQALSEGRLSSPDGRGARELYEAALALDPDRSDARAGLARTGEVALQQARQAIDGSHFEFARQRIDLARDLAVPRARVEPLAQLLRQRQAVHAGLDRMIVAAAAAREQGRLDGAPDAALPLYLRVLELQPQRNDALEGRDDTLADLLQQARQALERGELVRGAQGIARVQEADPGHADLPDSLTLLESRLERRRAEAAQALRRNKPDAALAGYRDLLAVRPDDGAAREGLLAVASVHAERSERLAADFRFADAEQELALAREVAPTAPAVTLARQHLDRARESRKRFDQETPLRRRQSLQRLLTEAAAAEQRGDLLTPPGDSAYDKLRAAQAIAPADPAVRAAAARLLPAAKRCFERELGGNRLSRAGECLDARRALEGGGGAVREASARLAQRWIGVGSERLGAGELHAARAALQAARSLDGNAPGLAELAARVQAAGAASN</sequence>
<dbReference type="Gene3D" id="1.25.40.10">
    <property type="entry name" value="Tetratricopeptide repeat domain"/>
    <property type="match status" value="1"/>
</dbReference>
<dbReference type="PATRIC" id="fig|69.6.peg.3915"/>
<reference evidence="1 2" key="1">
    <citation type="submission" date="2015-11" db="EMBL/GenBank/DDBJ databases">
        <title>Genome sequences of Lysobacter enzymogenes strain C3 and Lysobacter antibioticus ATCC 29479.</title>
        <authorList>
            <person name="Kobayashi D.Y."/>
        </authorList>
    </citation>
    <scope>NUCLEOTIDE SEQUENCE [LARGE SCALE GENOMIC DNA]</scope>
    <source>
        <strain evidence="1 2">C3</strain>
    </source>
</reference>
<dbReference type="STRING" id="69.GLE_3977"/>
<protein>
    <submittedName>
        <fullName evidence="1">Uncharacterized protein</fullName>
    </submittedName>
</protein>
<dbReference type="EMBL" id="CP013140">
    <property type="protein sequence ID" value="ALN59319.1"/>
    <property type="molecule type" value="Genomic_DNA"/>
</dbReference>
<dbReference type="OrthoDB" id="5935824at2"/>
<gene>
    <name evidence="1" type="ORF">GLE_3977</name>
</gene>
<dbReference type="InterPro" id="IPR011990">
    <property type="entry name" value="TPR-like_helical_dom_sf"/>
</dbReference>